<keyword evidence="2" id="KW-1185">Reference proteome</keyword>
<dbReference type="Proteomes" id="UP000619078">
    <property type="component" value="Unassembled WGS sequence"/>
</dbReference>
<dbReference type="AlphaFoldDB" id="A0A926NWF0"/>
<dbReference type="EMBL" id="JACWMX010000003">
    <property type="protein sequence ID" value="MBD1392959.1"/>
    <property type="molecule type" value="Genomic_DNA"/>
</dbReference>
<gene>
    <name evidence="1" type="ORF">IDJ76_07610</name>
</gene>
<proteinExistence type="predicted"/>
<dbReference type="RefSeq" id="WP_191162414.1">
    <property type="nucleotide sequence ID" value="NZ_JACWMX010000003.1"/>
</dbReference>
<reference evidence="1" key="1">
    <citation type="submission" date="2020-09" db="EMBL/GenBank/DDBJ databases">
        <title>Novel species of Mucilaginibacter isolated from a glacier on the Tibetan Plateau.</title>
        <authorList>
            <person name="Liu Q."/>
            <person name="Xin Y.-H."/>
        </authorList>
    </citation>
    <scope>NUCLEOTIDE SEQUENCE</scope>
    <source>
        <strain evidence="1">ZB1P21</strain>
    </source>
</reference>
<protein>
    <submittedName>
        <fullName evidence="1">DUF1905 domain-containing protein</fullName>
    </submittedName>
</protein>
<accession>A0A926NWF0</accession>
<dbReference type="SUPFAM" id="SSF141694">
    <property type="entry name" value="AF2212/PG0164-like"/>
    <property type="match status" value="1"/>
</dbReference>
<dbReference type="Pfam" id="PF13376">
    <property type="entry name" value="OmdA"/>
    <property type="match status" value="1"/>
</dbReference>
<name>A0A926NWF0_9SPHI</name>
<evidence type="ECO:0000313" key="2">
    <source>
        <dbReference type="Proteomes" id="UP000619078"/>
    </source>
</evidence>
<dbReference type="Gene3D" id="2.40.30.100">
    <property type="entry name" value="AF2212/PG0164-like"/>
    <property type="match status" value="1"/>
</dbReference>
<dbReference type="Pfam" id="PF08922">
    <property type="entry name" value="DUF1905"/>
    <property type="match status" value="1"/>
</dbReference>
<organism evidence="1 2">
    <name type="scientific">Mucilaginibacter glaciei</name>
    <dbReference type="NCBI Taxonomy" id="2772109"/>
    <lineage>
        <taxon>Bacteria</taxon>
        <taxon>Pseudomonadati</taxon>
        <taxon>Bacteroidota</taxon>
        <taxon>Sphingobacteriia</taxon>
        <taxon>Sphingobacteriales</taxon>
        <taxon>Sphingobacteriaceae</taxon>
        <taxon>Mucilaginibacter</taxon>
    </lineage>
</organism>
<dbReference type="InterPro" id="IPR015018">
    <property type="entry name" value="DUF1905"/>
</dbReference>
<comment type="caution">
    <text evidence="1">The sequence shown here is derived from an EMBL/GenBank/DDBJ whole genome shotgun (WGS) entry which is preliminary data.</text>
</comment>
<dbReference type="InterPro" id="IPR037079">
    <property type="entry name" value="AF2212/PG0164-like_sf"/>
</dbReference>
<evidence type="ECO:0000313" key="1">
    <source>
        <dbReference type="EMBL" id="MBD1392959.1"/>
    </source>
</evidence>
<sequence length="171" mass="19709">MVDFNTIILQFGEFGDKTGWTYIEIPADVSKQIKPGEKRAYRVKGFLDNFAFAGKSLLPHGDGNYILPVNADMRKGVHKNKGAMLRVRLEHDADFKIEMPDDLQDCFDYEQPEALEYFNGLSKSHRGYFIKWINDAKTEQTRANRIAQTLGAAVRRMDYGAMLREQKKLRE</sequence>